<gene>
    <name evidence="10" type="primary">pta</name>
    <name evidence="10" type="ORF">WR164_10990</name>
</gene>
<comment type="catalytic activity">
    <reaction evidence="1">
        <text>acetyl-CoA + phosphate = acetyl phosphate + CoA</text>
        <dbReference type="Rhea" id="RHEA:19521"/>
        <dbReference type="ChEBI" id="CHEBI:22191"/>
        <dbReference type="ChEBI" id="CHEBI:43474"/>
        <dbReference type="ChEBI" id="CHEBI:57287"/>
        <dbReference type="ChEBI" id="CHEBI:57288"/>
        <dbReference type="EC" id="2.3.1.8"/>
    </reaction>
</comment>
<sequence length="324" mass="35542">MNLFNRLKQKIEGKNKKIVFPEGLDIRIIKAVAKLGQEHLIQPILLGNSEQIEKIAYDHNVNLKNVNIIDPEQYPVDKHNQMVESLVKRRNGKTSHERAEKWLQNYNYFGTMLVYMGLADGMVSGATQSTGATVLPALQIIKTKPGIKRVSGAFILQKHGERYIFADCAINITLDADTMAEVAIESANTAKMFDLDPKIAMLSFSTKGSAKGDMVTKVVEATKKVREEQPDLSVDGELQFDAALVPSVAKTKAPNSKVAGHSNVFVFPDLQSGNIGYKIAQRLGGFEALGPILQGLNQPVSDLSRGCNSDDVYKVAMINAIQSL</sequence>
<reference evidence="10" key="1">
    <citation type="submission" date="2022-07" db="EMBL/GenBank/DDBJ databases">
        <authorList>
            <person name="Kouya T."/>
            <person name="Ishiyama Y."/>
        </authorList>
    </citation>
    <scope>NUCLEOTIDE SEQUENCE</scope>
    <source>
        <strain evidence="10">WR16-4</strain>
    </source>
</reference>
<reference evidence="10" key="2">
    <citation type="journal article" date="2023" name="PLoS ONE">
        <title>Philodulcilactobacillus myokoensis gen. nov., sp. nov., a fructophilic, acidophilic, and agar-phobic lactic acid bacterium isolated from fermented vegetable extracts.</title>
        <authorList>
            <person name="Kouya T."/>
            <person name="Ishiyama Y."/>
            <person name="Ohashi S."/>
            <person name="Kumakubo R."/>
            <person name="Yamazaki T."/>
            <person name="Otaki T."/>
        </authorList>
    </citation>
    <scope>NUCLEOTIDE SEQUENCE</scope>
    <source>
        <strain evidence="10">WR16-4</strain>
    </source>
</reference>
<dbReference type="PANTHER" id="PTHR43356">
    <property type="entry name" value="PHOSPHATE ACETYLTRANSFERASE"/>
    <property type="match status" value="1"/>
</dbReference>
<keyword evidence="11" id="KW-1185">Reference proteome</keyword>
<dbReference type="Proteomes" id="UP001144204">
    <property type="component" value="Unassembled WGS sequence"/>
</dbReference>
<protein>
    <recommendedName>
        <fullName evidence="5">Phosphate acetyltransferase</fullName>
        <ecNumber evidence="4">2.3.1.8</ecNumber>
    </recommendedName>
    <alternativeName>
        <fullName evidence="8">Phosphotransacetylase</fullName>
    </alternativeName>
</protein>
<dbReference type="PANTHER" id="PTHR43356:SF3">
    <property type="entry name" value="PHOSPHATE ACETYLTRANSFERASE"/>
    <property type="match status" value="1"/>
</dbReference>
<evidence type="ECO:0000256" key="3">
    <source>
        <dbReference type="ARBA" id="ARBA00005656"/>
    </source>
</evidence>
<dbReference type="SUPFAM" id="SSF53659">
    <property type="entry name" value="Isocitrate/Isopropylmalate dehydrogenase-like"/>
    <property type="match status" value="1"/>
</dbReference>
<dbReference type="InterPro" id="IPR002505">
    <property type="entry name" value="PTA_PTB"/>
</dbReference>
<dbReference type="EMBL" id="BRPL01000002">
    <property type="protein sequence ID" value="GLB47120.1"/>
    <property type="molecule type" value="Genomic_DNA"/>
</dbReference>
<dbReference type="EC" id="2.3.1.8" evidence="4"/>
<dbReference type="InterPro" id="IPR004614">
    <property type="entry name" value="P_AcTrfase"/>
</dbReference>
<organism evidence="10 11">
    <name type="scientific">Philodulcilactobacillus myokoensis</name>
    <dbReference type="NCBI Taxonomy" id="2929573"/>
    <lineage>
        <taxon>Bacteria</taxon>
        <taxon>Bacillati</taxon>
        <taxon>Bacillota</taxon>
        <taxon>Bacilli</taxon>
        <taxon>Lactobacillales</taxon>
        <taxon>Lactobacillaceae</taxon>
        <taxon>Philodulcilactobacillus</taxon>
    </lineage>
</organism>
<evidence type="ECO:0000256" key="5">
    <source>
        <dbReference type="ARBA" id="ARBA00021528"/>
    </source>
</evidence>
<evidence type="ECO:0000256" key="1">
    <source>
        <dbReference type="ARBA" id="ARBA00000705"/>
    </source>
</evidence>
<evidence type="ECO:0000259" key="9">
    <source>
        <dbReference type="Pfam" id="PF01515"/>
    </source>
</evidence>
<dbReference type="Gene3D" id="3.40.50.10950">
    <property type="match status" value="1"/>
</dbReference>
<evidence type="ECO:0000256" key="8">
    <source>
        <dbReference type="ARBA" id="ARBA00031108"/>
    </source>
</evidence>
<evidence type="ECO:0000313" key="11">
    <source>
        <dbReference type="Proteomes" id="UP001144204"/>
    </source>
</evidence>
<dbReference type="GO" id="GO:0008959">
    <property type="term" value="F:phosphate acetyltransferase activity"/>
    <property type="evidence" value="ECO:0007669"/>
    <property type="project" value="UniProtKB-EC"/>
</dbReference>
<dbReference type="RefSeq" id="WP_286136580.1">
    <property type="nucleotide sequence ID" value="NZ_BRPL01000002.1"/>
</dbReference>
<dbReference type="PIRSF" id="PIRSF000428">
    <property type="entry name" value="P_Ac_trans"/>
    <property type="match status" value="1"/>
</dbReference>
<dbReference type="Gene3D" id="3.40.50.10750">
    <property type="entry name" value="Isocitrate/Isopropylmalate dehydrogenase-like"/>
    <property type="match status" value="1"/>
</dbReference>
<dbReference type="AlphaFoldDB" id="A0A9W6EST4"/>
<evidence type="ECO:0000256" key="6">
    <source>
        <dbReference type="ARBA" id="ARBA00022679"/>
    </source>
</evidence>
<comment type="caution">
    <text evidence="10">The sequence shown here is derived from an EMBL/GenBank/DDBJ whole genome shotgun (WGS) entry which is preliminary data.</text>
</comment>
<evidence type="ECO:0000256" key="4">
    <source>
        <dbReference type="ARBA" id="ARBA00012707"/>
    </source>
</evidence>
<dbReference type="InterPro" id="IPR050500">
    <property type="entry name" value="Phos_Acetyltrans/Butyryltrans"/>
</dbReference>
<evidence type="ECO:0000256" key="2">
    <source>
        <dbReference type="ARBA" id="ARBA00004989"/>
    </source>
</evidence>
<name>A0A9W6EST4_9LACO</name>
<keyword evidence="7" id="KW-0012">Acyltransferase</keyword>
<dbReference type="NCBIfam" id="NF007233">
    <property type="entry name" value="PRK09653.1"/>
    <property type="match status" value="1"/>
</dbReference>
<dbReference type="NCBIfam" id="TIGR00651">
    <property type="entry name" value="pta"/>
    <property type="match status" value="1"/>
</dbReference>
<comment type="similarity">
    <text evidence="3">Belongs to the phosphate acetyltransferase and butyryltransferase family.</text>
</comment>
<comment type="pathway">
    <text evidence="2">Metabolic intermediate biosynthesis; acetyl-CoA biosynthesis; acetyl-CoA from acetate: step 2/2.</text>
</comment>
<accession>A0A9W6EST4</accession>
<dbReference type="InterPro" id="IPR042113">
    <property type="entry name" value="P_AcTrfase_dom1"/>
</dbReference>
<dbReference type="InterPro" id="IPR042112">
    <property type="entry name" value="P_AcTrfase_dom2"/>
</dbReference>
<feature type="domain" description="Phosphate acetyl/butaryl transferase" evidence="9">
    <location>
        <begin position="4"/>
        <end position="320"/>
    </location>
</feature>
<keyword evidence="6" id="KW-0808">Transferase</keyword>
<proteinExistence type="inferred from homology"/>
<dbReference type="Pfam" id="PF01515">
    <property type="entry name" value="PTA_PTB"/>
    <property type="match status" value="1"/>
</dbReference>
<evidence type="ECO:0000256" key="7">
    <source>
        <dbReference type="ARBA" id="ARBA00023315"/>
    </source>
</evidence>
<evidence type="ECO:0000313" key="10">
    <source>
        <dbReference type="EMBL" id="GLB47120.1"/>
    </source>
</evidence>
<dbReference type="InterPro" id="IPR012147">
    <property type="entry name" value="P_Ac_Bu_trans"/>
</dbReference>